<gene>
    <name evidence="2" type="ORF">LCGC14_2367390</name>
</gene>
<dbReference type="AlphaFoldDB" id="A0A0F9C533"/>
<organism evidence="2">
    <name type="scientific">marine sediment metagenome</name>
    <dbReference type="NCBI Taxonomy" id="412755"/>
    <lineage>
        <taxon>unclassified sequences</taxon>
        <taxon>metagenomes</taxon>
        <taxon>ecological metagenomes</taxon>
    </lineage>
</organism>
<proteinExistence type="predicted"/>
<comment type="caution">
    <text evidence="2">The sequence shown here is derived from an EMBL/GenBank/DDBJ whole genome shotgun (WGS) entry which is preliminary data.</text>
</comment>
<evidence type="ECO:0000313" key="2">
    <source>
        <dbReference type="EMBL" id="KKL41731.1"/>
    </source>
</evidence>
<feature type="region of interest" description="Disordered" evidence="1">
    <location>
        <begin position="101"/>
        <end position="152"/>
    </location>
</feature>
<evidence type="ECO:0000256" key="1">
    <source>
        <dbReference type="SAM" id="MobiDB-lite"/>
    </source>
</evidence>
<feature type="non-terminal residue" evidence="2">
    <location>
        <position position="152"/>
    </location>
</feature>
<accession>A0A0F9C533</accession>
<reference evidence="2" key="1">
    <citation type="journal article" date="2015" name="Nature">
        <title>Complex archaea that bridge the gap between prokaryotes and eukaryotes.</title>
        <authorList>
            <person name="Spang A."/>
            <person name="Saw J.H."/>
            <person name="Jorgensen S.L."/>
            <person name="Zaremba-Niedzwiedzka K."/>
            <person name="Martijn J."/>
            <person name="Lind A.E."/>
            <person name="van Eijk R."/>
            <person name="Schleper C."/>
            <person name="Guy L."/>
            <person name="Ettema T.J."/>
        </authorList>
    </citation>
    <scope>NUCLEOTIDE SEQUENCE</scope>
</reference>
<feature type="compositionally biased region" description="Low complexity" evidence="1">
    <location>
        <begin position="114"/>
        <end position="137"/>
    </location>
</feature>
<sequence>MVIIKQKDIQNKTSTSPVIVKPKPLSEVPGFKRPEGSILDIKPKTPTGEVDIGVSVEDYLVSIGQPGDLQSRVKIARDLGITNYIGNEEQNLRMLRLLREGQQAEEEKPEVKPTVEPTIKTPGQQEIEQQQDTQQQIVDLNKDAEEEQQGEY</sequence>
<dbReference type="EMBL" id="LAZR01034820">
    <property type="protein sequence ID" value="KKL41731.1"/>
    <property type="molecule type" value="Genomic_DNA"/>
</dbReference>
<name>A0A0F9C533_9ZZZZ</name>
<protein>
    <submittedName>
        <fullName evidence="2">Uncharacterized protein</fullName>
    </submittedName>
</protein>